<dbReference type="InterPro" id="IPR036249">
    <property type="entry name" value="Thioredoxin-like_sf"/>
</dbReference>
<evidence type="ECO:0000256" key="2">
    <source>
        <dbReference type="ARBA" id="ARBA00022862"/>
    </source>
</evidence>
<keyword evidence="4" id="KW-1015">Disulfide bond</keyword>
<evidence type="ECO:0000256" key="4">
    <source>
        <dbReference type="ARBA" id="ARBA00023157"/>
    </source>
</evidence>
<dbReference type="AlphaFoldDB" id="A0A942SU96"/>
<evidence type="ECO:0000259" key="7">
    <source>
        <dbReference type="PROSITE" id="PS51352"/>
    </source>
</evidence>
<comment type="catalytic activity">
    <reaction evidence="6">
        <text>a hydroperoxide + [thioredoxin]-dithiol = an alcohol + [thioredoxin]-disulfide + H2O</text>
        <dbReference type="Rhea" id="RHEA:62620"/>
        <dbReference type="Rhea" id="RHEA-COMP:10698"/>
        <dbReference type="Rhea" id="RHEA-COMP:10700"/>
        <dbReference type="ChEBI" id="CHEBI:15377"/>
        <dbReference type="ChEBI" id="CHEBI:29950"/>
        <dbReference type="ChEBI" id="CHEBI:30879"/>
        <dbReference type="ChEBI" id="CHEBI:35924"/>
        <dbReference type="ChEBI" id="CHEBI:50058"/>
        <dbReference type="EC" id="1.11.1.24"/>
    </reaction>
</comment>
<dbReference type="Proteomes" id="UP000677265">
    <property type="component" value="Unassembled WGS sequence"/>
</dbReference>
<dbReference type="InterPro" id="IPR013740">
    <property type="entry name" value="Redoxin"/>
</dbReference>
<comment type="caution">
    <text evidence="6">Lacks conserved residue(s) required for the propagation of feature annotation.</text>
</comment>
<dbReference type="CDD" id="cd03014">
    <property type="entry name" value="PRX_Atyp2cys"/>
    <property type="match status" value="1"/>
</dbReference>
<keyword evidence="10" id="KW-1185">Reference proteome</keyword>
<evidence type="ECO:0000256" key="3">
    <source>
        <dbReference type="ARBA" id="ARBA00023002"/>
    </source>
</evidence>
<dbReference type="EMBL" id="JAGYPE010000001">
    <property type="protein sequence ID" value="MBS4180194.1"/>
    <property type="molecule type" value="Genomic_DNA"/>
</dbReference>
<dbReference type="PANTHER" id="PTHR43110:SF1">
    <property type="entry name" value="THIOL PEROXIDASE"/>
    <property type="match status" value="1"/>
</dbReference>
<keyword evidence="2 6" id="KW-0049">Antioxidant</keyword>
<evidence type="ECO:0000256" key="5">
    <source>
        <dbReference type="ARBA" id="ARBA00023284"/>
    </source>
</evidence>
<dbReference type="RefSeq" id="WP_213140206.1">
    <property type="nucleotide sequence ID" value="NZ_JAGYPE020000026.1"/>
</dbReference>
<comment type="caution">
    <text evidence="8">The sequence shown here is derived from an EMBL/GenBank/DDBJ whole genome shotgun (WGS) entry which is preliminary data.</text>
</comment>
<feature type="active site" description="Cysteine sulfenic acid (-SOH) intermediate" evidence="6">
    <location>
        <position position="65"/>
    </location>
</feature>
<dbReference type="GO" id="GO:0008379">
    <property type="term" value="F:thioredoxin peroxidase activity"/>
    <property type="evidence" value="ECO:0007669"/>
    <property type="project" value="UniProtKB-UniRule"/>
</dbReference>
<dbReference type="PANTHER" id="PTHR43110">
    <property type="entry name" value="THIOL PEROXIDASE"/>
    <property type="match status" value="1"/>
</dbReference>
<keyword evidence="3 6" id="KW-0560">Oxidoreductase</keyword>
<dbReference type="InterPro" id="IPR018219">
    <property type="entry name" value="Tpx_CS"/>
</dbReference>
<evidence type="ECO:0000256" key="6">
    <source>
        <dbReference type="HAMAP-Rule" id="MF_00269"/>
    </source>
</evidence>
<feature type="domain" description="Thioredoxin" evidence="7">
    <location>
        <begin position="23"/>
        <end position="173"/>
    </location>
</feature>
<gene>
    <name evidence="6 8" type="primary">tpx</name>
    <name evidence="9" type="ORF">KHB02_015055</name>
    <name evidence="8" type="ORF">KHB02_02195</name>
</gene>
<dbReference type="NCBIfam" id="NF001808">
    <property type="entry name" value="PRK00522.1"/>
    <property type="match status" value="1"/>
</dbReference>
<comment type="similarity">
    <text evidence="6">Belongs to the peroxiredoxin family. Tpx subfamily.</text>
</comment>
<dbReference type="EC" id="1.11.1.24" evidence="6"/>
<evidence type="ECO:0000313" key="9">
    <source>
        <dbReference type="EMBL" id="MCH6266846.1"/>
    </source>
</evidence>
<dbReference type="Pfam" id="PF08534">
    <property type="entry name" value="Redoxin"/>
    <property type="match status" value="1"/>
</dbReference>
<evidence type="ECO:0000313" key="10">
    <source>
        <dbReference type="Proteomes" id="UP000677265"/>
    </source>
</evidence>
<evidence type="ECO:0000256" key="1">
    <source>
        <dbReference type="ARBA" id="ARBA00022559"/>
    </source>
</evidence>
<dbReference type="PROSITE" id="PS01265">
    <property type="entry name" value="TPX"/>
    <property type="match status" value="1"/>
</dbReference>
<evidence type="ECO:0000313" key="8">
    <source>
        <dbReference type="EMBL" id="MBS4180194.1"/>
    </source>
</evidence>
<dbReference type="InterPro" id="IPR013766">
    <property type="entry name" value="Thioredoxin_domain"/>
</dbReference>
<comment type="subunit">
    <text evidence="6">Homodimer.</text>
</comment>
<keyword evidence="5 6" id="KW-0676">Redox-active center</keyword>
<organism evidence="8">
    <name type="scientific">Neobacillus citreus</name>
    <dbReference type="NCBI Taxonomy" id="2833578"/>
    <lineage>
        <taxon>Bacteria</taxon>
        <taxon>Bacillati</taxon>
        <taxon>Bacillota</taxon>
        <taxon>Bacilli</taxon>
        <taxon>Bacillales</taxon>
        <taxon>Bacillaceae</taxon>
        <taxon>Neobacillus</taxon>
    </lineage>
</organism>
<sequence>MIQEQTRTATLAGNPVTLLGPEIKVGDQAPDFTVLANDRSPVTLADSNGKIRLISVVPSLDTGVCDQQTRRFNEAASELGDNVVVLTISADLPFAQSRWCGAAGISGVQTLSDHFEMSFSTAYGTYIKELRLNSRAVFVVNAENIVTYVEYLSEVTNHPNYEAALEAAKAAAK</sequence>
<dbReference type="HAMAP" id="MF_00269">
    <property type="entry name" value="Tpx"/>
    <property type="match status" value="1"/>
</dbReference>
<name>A0A942SU96_9BACI</name>
<dbReference type="EMBL" id="JAGYPE020000026">
    <property type="protein sequence ID" value="MCH6266846.1"/>
    <property type="molecule type" value="Genomic_DNA"/>
</dbReference>
<dbReference type="InterPro" id="IPR002065">
    <property type="entry name" value="TPX"/>
</dbReference>
<dbReference type="PROSITE" id="PS51352">
    <property type="entry name" value="THIOREDOXIN_2"/>
    <property type="match status" value="1"/>
</dbReference>
<dbReference type="Gene3D" id="3.40.30.10">
    <property type="entry name" value="Glutaredoxin"/>
    <property type="match status" value="1"/>
</dbReference>
<proteinExistence type="inferred from homology"/>
<reference evidence="8" key="1">
    <citation type="submission" date="2021-05" db="EMBL/GenBank/DDBJ databases">
        <title>Novel Bacillus species.</title>
        <authorList>
            <person name="Liu G."/>
        </authorList>
    </citation>
    <scope>NUCLEOTIDE SEQUENCE</scope>
    <source>
        <strain evidence="8 10">FJAT-50051</strain>
    </source>
</reference>
<dbReference type="InterPro" id="IPR050455">
    <property type="entry name" value="Tpx_Peroxidase_subfamily"/>
</dbReference>
<keyword evidence="1 6" id="KW-0575">Peroxidase</keyword>
<accession>A0A942SU96</accession>
<dbReference type="SUPFAM" id="SSF52833">
    <property type="entry name" value="Thioredoxin-like"/>
    <property type="match status" value="1"/>
</dbReference>
<comment type="function">
    <text evidence="6">Thiol-specific peroxidase that catalyzes the reduction of hydrogen peroxide and organic hydroperoxides to water and alcohols, respectively. Plays a role in cell protection against oxidative stress by detoxifying peroxides.</text>
</comment>
<protein>
    <recommendedName>
        <fullName evidence="6">Thiol peroxidase</fullName>
        <shortName evidence="6">Tpx</shortName>
        <ecNumber evidence="6">1.11.1.24</ecNumber>
    </recommendedName>
    <alternativeName>
        <fullName evidence="6">Peroxiredoxin tpx</fullName>
        <shortName evidence="6">Prx</shortName>
    </alternativeName>
    <alternativeName>
        <fullName evidence="6">Thioredoxin peroxidase</fullName>
    </alternativeName>
    <alternativeName>
        <fullName evidence="6">Thioredoxin-dependent peroxiredoxin</fullName>
    </alternativeName>
</protein>